<evidence type="ECO:0000313" key="4">
    <source>
        <dbReference type="Proteomes" id="UP001279734"/>
    </source>
</evidence>
<dbReference type="Gene3D" id="2.40.180.10">
    <property type="entry name" value="Catalase core domain"/>
    <property type="match status" value="1"/>
</dbReference>
<dbReference type="Gene3D" id="3.30.830.10">
    <property type="entry name" value="Metalloenzyme, LuxS/M16 peptidase-like"/>
    <property type="match status" value="1"/>
</dbReference>
<evidence type="ECO:0000259" key="1">
    <source>
        <dbReference type="Pfam" id="PF00199"/>
    </source>
</evidence>
<accession>A0AAD3XLW9</accession>
<dbReference type="GO" id="GO:0006979">
    <property type="term" value="P:response to oxidative stress"/>
    <property type="evidence" value="ECO:0007669"/>
    <property type="project" value="InterPro"/>
</dbReference>
<dbReference type="GO" id="GO:0004096">
    <property type="term" value="F:catalase activity"/>
    <property type="evidence" value="ECO:0007669"/>
    <property type="project" value="InterPro"/>
</dbReference>
<organism evidence="3 4">
    <name type="scientific">Nepenthes gracilis</name>
    <name type="common">Slender pitcher plant</name>
    <dbReference type="NCBI Taxonomy" id="150966"/>
    <lineage>
        <taxon>Eukaryota</taxon>
        <taxon>Viridiplantae</taxon>
        <taxon>Streptophyta</taxon>
        <taxon>Embryophyta</taxon>
        <taxon>Tracheophyta</taxon>
        <taxon>Spermatophyta</taxon>
        <taxon>Magnoliopsida</taxon>
        <taxon>eudicotyledons</taxon>
        <taxon>Gunneridae</taxon>
        <taxon>Pentapetalae</taxon>
        <taxon>Caryophyllales</taxon>
        <taxon>Nepenthaceae</taxon>
        <taxon>Nepenthes</taxon>
    </lineage>
</organism>
<dbReference type="Pfam" id="PF00199">
    <property type="entry name" value="Catalase"/>
    <property type="match status" value="1"/>
</dbReference>
<dbReference type="PANTHER" id="PTHR11851">
    <property type="entry name" value="METALLOPROTEASE"/>
    <property type="match status" value="1"/>
</dbReference>
<dbReference type="PANTHER" id="PTHR11851:SF190">
    <property type="entry name" value="MITOCHONDRIAL-PROCESSING PEPTIDASE SUBUNIT ALPHA"/>
    <property type="match status" value="1"/>
</dbReference>
<dbReference type="InterPro" id="IPR011614">
    <property type="entry name" value="Catalase_core"/>
</dbReference>
<sequence>MTTVFGDIVEQDVGKFLSTLTQGSILLEDYQLVEKLASFGRKRIPKRVVYAKRASAMSFFEVMQDVSSSTCFDFLWVLDFSTPVIVQFSTIVARDSPSGGVREVEAIGGSLNASASRKQKCYLFDALKTYVLQMVKLLVDCADVDNTHVALAIEIPDGWRNKIEFVLATAFQMLLGGEGSFSAGSPRKGMHSRLYHRILNEHQEIQSFSAFNSIYNSIGIFDIHASTGADYVGNVVSLVVGELISIITFGQVQ</sequence>
<evidence type="ECO:0000259" key="2">
    <source>
        <dbReference type="Pfam" id="PF05193"/>
    </source>
</evidence>
<dbReference type="GO" id="GO:0020037">
    <property type="term" value="F:heme binding"/>
    <property type="evidence" value="ECO:0007669"/>
    <property type="project" value="InterPro"/>
</dbReference>
<dbReference type="InterPro" id="IPR011249">
    <property type="entry name" value="Metalloenz_LuxS/M16"/>
</dbReference>
<name>A0AAD3XLW9_NEPGR</name>
<keyword evidence="4" id="KW-1185">Reference proteome</keyword>
<dbReference type="GO" id="GO:0005739">
    <property type="term" value="C:mitochondrion"/>
    <property type="evidence" value="ECO:0007669"/>
    <property type="project" value="TreeGrafter"/>
</dbReference>
<gene>
    <name evidence="3" type="ORF">Nepgr_011379</name>
</gene>
<dbReference type="InterPro" id="IPR018028">
    <property type="entry name" value="Catalase"/>
</dbReference>
<dbReference type="EMBL" id="BSYO01000009">
    <property type="protein sequence ID" value="GMH09538.1"/>
    <property type="molecule type" value="Genomic_DNA"/>
</dbReference>
<dbReference type="InterPro" id="IPR020835">
    <property type="entry name" value="Catalase_sf"/>
</dbReference>
<dbReference type="Proteomes" id="UP001279734">
    <property type="component" value="Unassembled WGS sequence"/>
</dbReference>
<dbReference type="PRINTS" id="PR00067">
    <property type="entry name" value="CATALASE"/>
</dbReference>
<dbReference type="GO" id="GO:0046872">
    <property type="term" value="F:metal ion binding"/>
    <property type="evidence" value="ECO:0007669"/>
    <property type="project" value="InterPro"/>
</dbReference>
<dbReference type="InterPro" id="IPR050361">
    <property type="entry name" value="MPP/UQCRC_Complex"/>
</dbReference>
<dbReference type="InterPro" id="IPR007863">
    <property type="entry name" value="Peptidase_M16_C"/>
</dbReference>
<feature type="domain" description="Catalase core" evidence="1">
    <location>
        <begin position="15"/>
        <end position="104"/>
    </location>
</feature>
<dbReference type="Pfam" id="PF05193">
    <property type="entry name" value="Peptidase_M16_C"/>
    <property type="match status" value="1"/>
</dbReference>
<dbReference type="AlphaFoldDB" id="A0AAD3XLW9"/>
<evidence type="ECO:0000313" key="3">
    <source>
        <dbReference type="EMBL" id="GMH09538.1"/>
    </source>
</evidence>
<feature type="domain" description="Peptidase M16 C-terminal" evidence="2">
    <location>
        <begin position="143"/>
        <end position="248"/>
    </location>
</feature>
<reference evidence="3" key="1">
    <citation type="submission" date="2023-05" db="EMBL/GenBank/DDBJ databases">
        <title>Nepenthes gracilis genome sequencing.</title>
        <authorList>
            <person name="Fukushima K."/>
        </authorList>
    </citation>
    <scope>NUCLEOTIDE SEQUENCE</scope>
    <source>
        <strain evidence="3">SING2019-196</strain>
    </source>
</reference>
<comment type="caution">
    <text evidence="3">The sequence shown here is derived from an EMBL/GenBank/DDBJ whole genome shotgun (WGS) entry which is preliminary data.</text>
</comment>
<protein>
    <submittedName>
        <fullName evidence="3">Uncharacterized protein</fullName>
    </submittedName>
</protein>
<dbReference type="PROSITE" id="PS51402">
    <property type="entry name" value="CATALASE_3"/>
    <property type="match status" value="1"/>
</dbReference>
<dbReference type="SUPFAM" id="SSF63411">
    <property type="entry name" value="LuxS/MPP-like metallohydrolase"/>
    <property type="match status" value="1"/>
</dbReference>
<proteinExistence type="predicted"/>
<dbReference type="SUPFAM" id="SSF56634">
    <property type="entry name" value="Heme-dependent catalase-like"/>
    <property type="match status" value="1"/>
</dbReference>